<dbReference type="EMBL" id="JARYMX010000003">
    <property type="protein sequence ID" value="KAJ9556791.1"/>
    <property type="molecule type" value="Genomic_DNA"/>
</dbReference>
<name>A0AA38WQ24_9ASTR</name>
<dbReference type="CDD" id="cd09272">
    <property type="entry name" value="RNase_HI_RT_Ty1"/>
    <property type="match status" value="1"/>
</dbReference>
<feature type="compositionally biased region" description="Basic residues" evidence="2">
    <location>
        <begin position="907"/>
        <end position="917"/>
    </location>
</feature>
<feature type="region of interest" description="Disordered" evidence="2">
    <location>
        <begin position="488"/>
        <end position="509"/>
    </location>
</feature>
<dbReference type="PANTHER" id="PTHR11439:SF495">
    <property type="entry name" value="REVERSE TRANSCRIPTASE, RNA-DEPENDENT DNA POLYMERASE-RELATED"/>
    <property type="match status" value="1"/>
</dbReference>
<feature type="coiled-coil region" evidence="1">
    <location>
        <begin position="726"/>
        <end position="762"/>
    </location>
</feature>
<reference evidence="3" key="1">
    <citation type="submission" date="2023-03" db="EMBL/GenBank/DDBJ databases">
        <title>Chromosome-scale reference genome and RAD-based genetic map of yellow starthistle (Centaurea solstitialis) reveal putative structural variation and QTLs associated with invader traits.</title>
        <authorList>
            <person name="Reatini B."/>
            <person name="Cang F.A."/>
            <person name="Jiang Q."/>
            <person name="Mckibben M.T.W."/>
            <person name="Barker M.S."/>
            <person name="Rieseberg L.H."/>
            <person name="Dlugosch K.M."/>
        </authorList>
    </citation>
    <scope>NUCLEOTIDE SEQUENCE</scope>
    <source>
        <strain evidence="3">CAN-66</strain>
        <tissue evidence="3">Leaf</tissue>
    </source>
</reference>
<keyword evidence="1" id="KW-0175">Coiled coil</keyword>
<evidence type="ECO:0000313" key="3">
    <source>
        <dbReference type="EMBL" id="KAJ9556791.1"/>
    </source>
</evidence>
<comment type="caution">
    <text evidence="3">The sequence shown here is derived from an EMBL/GenBank/DDBJ whole genome shotgun (WGS) entry which is preliminary data.</text>
</comment>
<dbReference type="Proteomes" id="UP001172457">
    <property type="component" value="Chromosome 3"/>
</dbReference>
<dbReference type="PANTHER" id="PTHR11439">
    <property type="entry name" value="GAG-POL-RELATED RETROTRANSPOSON"/>
    <property type="match status" value="1"/>
</dbReference>
<dbReference type="AlphaFoldDB" id="A0AA38WQ24"/>
<proteinExistence type="predicted"/>
<protein>
    <submittedName>
        <fullName evidence="3">Uncharacterized protein</fullName>
    </submittedName>
</protein>
<sequence length="1280" mass="145477">MFAVCVCARYQVRPKESHLHAVKRIFKYLKGQPRLGLWYPNDSSFDLVAYTDSDYGGANLDRKSTLGGCQFLGGRLVSWQCKKQTTVSQSTTEAEYIAASQCCSQVLWIQNQMQDYGLSFLQTPIYIDNNSAISIVNNPVKHSKTKHIEIKYHFIRDCNEKKLIQVLKVHTDDQYADLFTKAFDVGSLSSSSAIDSLRFIQDHNKIGYLTKDSHSEGFEDIVDFLASSNIAYAATIDPIIYIQHMHDFWANAVIEEFEGAKLIRTTICGHSLTVTPAIIRHHLHLNDDSEVITRELTDVPLHGDTYKSSALGHKVFSNMKRPAQGSNDQFTLLFPTMMGVNPPQGEASGLQSSQSSIPTDDLPTPSTTKVPQSLESTPTPALKAYTRKNRGAPSSSGSKPNEPISHQLEHSPSNSFQRDTQGVSPHQVPSKEKDGHVVGEAQTTDVAQGVHQDSLNIAKTPTTTIPVEQSSGGPMCQETMGAASASARLKTSVKKPKDPVREVNTSKPGEGRYNYQDLMADFKVIADDLKAHMPIFKSMIKSINHMREAQHDLLKAHDAQIIKQSRKIQAQGAQMACMQMKISALQRRYSTLVSFTKGERRSKIKGELKKKKVINEETEVVNEEVEPRGVNVEVDADAEPVIKKEAGDKGKTEKEMKEVGTEADTEVIPTTKGVVIKETELVKKKAEELDPKDKGKKIIEEEDVSVSDEDMGFKPVVDPVTENQLSEALIQQLEEEDEKRRKEELANVAEQDRVAAEKLQKELDLEGVKATKTKPVKKTSKKATPKAAIEKRRIMVRYLANALGKPVQYFAKWDLEKVEQTYNATREVMHQQAVKKQEEEEQEDVPLVQRKRKRDQVTTAEGNPENTAAGAASEESVPAQQANQESAKEVEKEVETAEKESEVQLPKPKRKKSIAKKKQRVKEIEETSNITYWLYFEDKELDVFKVFRSNGTNEIFASIHGIFKKLFKADLKKMYELGCTKEMEDFQETRLLNESLQLMFAFAKTKEELKINSKRDMDDIFREGKVVSWNTYNNRVFSVTFEKGRVNYFLVDKRYDFEPIMINSIMEAKEKKLVLSDLDKELLEKLKDQLLDLNERYFDVHMIEQRPKKIVEWGVDEELKFFVKWDDGAELSDSEWFKVLEACTRVNLKEMYDLRSKMIDAAVNDSDDSEKVLKIKSVMECLYWLFEPSRISNLQNQACEVVNEWRWFDKSRVYSLTVNGTSSEYYLDECDTDVLDVQRLQGMVKVQLSTNREPTKPARLLMKKIKTYLKIRLKNLAPHV</sequence>
<evidence type="ECO:0000313" key="4">
    <source>
        <dbReference type="Proteomes" id="UP001172457"/>
    </source>
</evidence>
<feature type="region of interest" description="Disordered" evidence="2">
    <location>
        <begin position="833"/>
        <end position="917"/>
    </location>
</feature>
<feature type="compositionally biased region" description="Polar residues" evidence="2">
    <location>
        <begin position="857"/>
        <end position="866"/>
    </location>
</feature>
<evidence type="ECO:0000256" key="2">
    <source>
        <dbReference type="SAM" id="MobiDB-lite"/>
    </source>
</evidence>
<evidence type="ECO:0000256" key="1">
    <source>
        <dbReference type="SAM" id="Coils"/>
    </source>
</evidence>
<keyword evidence="4" id="KW-1185">Reference proteome</keyword>
<organism evidence="3 4">
    <name type="scientific">Centaurea solstitialis</name>
    <name type="common">yellow star-thistle</name>
    <dbReference type="NCBI Taxonomy" id="347529"/>
    <lineage>
        <taxon>Eukaryota</taxon>
        <taxon>Viridiplantae</taxon>
        <taxon>Streptophyta</taxon>
        <taxon>Embryophyta</taxon>
        <taxon>Tracheophyta</taxon>
        <taxon>Spermatophyta</taxon>
        <taxon>Magnoliopsida</taxon>
        <taxon>eudicotyledons</taxon>
        <taxon>Gunneridae</taxon>
        <taxon>Pentapetalae</taxon>
        <taxon>asterids</taxon>
        <taxon>campanulids</taxon>
        <taxon>Asterales</taxon>
        <taxon>Asteraceae</taxon>
        <taxon>Carduoideae</taxon>
        <taxon>Cardueae</taxon>
        <taxon>Centaureinae</taxon>
        <taxon>Centaurea</taxon>
    </lineage>
</organism>
<feature type="compositionally biased region" description="Basic and acidic residues" evidence="2">
    <location>
        <begin position="886"/>
        <end position="902"/>
    </location>
</feature>
<accession>A0AA38WQ24</accession>
<feature type="compositionally biased region" description="Polar residues" evidence="2">
    <location>
        <begin position="349"/>
        <end position="379"/>
    </location>
</feature>
<gene>
    <name evidence="3" type="ORF">OSB04_011405</name>
</gene>
<feature type="compositionally biased region" description="Polar residues" evidence="2">
    <location>
        <begin position="410"/>
        <end position="424"/>
    </location>
</feature>
<feature type="region of interest" description="Disordered" evidence="2">
    <location>
        <begin position="335"/>
        <end position="436"/>
    </location>
</feature>